<dbReference type="SUPFAM" id="SSF51126">
    <property type="entry name" value="Pectin lyase-like"/>
    <property type="match status" value="1"/>
</dbReference>
<comment type="pathway">
    <text evidence="2">Glycan metabolism; pectin degradation; 2-dehydro-3-deoxy-D-gluconate from pectin: step 1/5.</text>
</comment>
<dbReference type="Pfam" id="PF01095">
    <property type="entry name" value="Pectinesterase"/>
    <property type="match status" value="1"/>
</dbReference>
<name>A0AAN9WZ39_PSOTE</name>
<evidence type="ECO:0000256" key="2">
    <source>
        <dbReference type="ARBA" id="ARBA00005184"/>
    </source>
</evidence>
<dbReference type="InterPro" id="IPR011050">
    <property type="entry name" value="Pectin_lyase_fold/virulence"/>
</dbReference>
<keyword evidence="7" id="KW-0063">Aspartyl esterase</keyword>
<evidence type="ECO:0000256" key="7">
    <source>
        <dbReference type="ARBA" id="ARBA00023085"/>
    </source>
</evidence>
<dbReference type="InterPro" id="IPR012334">
    <property type="entry name" value="Pectin_lyas_fold"/>
</dbReference>
<comment type="subcellular location">
    <subcellularLocation>
        <location evidence="1">Secreted</location>
        <location evidence="1">Cell wall</location>
    </subcellularLocation>
</comment>
<evidence type="ECO:0000256" key="5">
    <source>
        <dbReference type="ARBA" id="ARBA00022512"/>
    </source>
</evidence>
<dbReference type="GO" id="GO:0042545">
    <property type="term" value="P:cell wall modification"/>
    <property type="evidence" value="ECO:0007669"/>
    <property type="project" value="InterPro"/>
</dbReference>
<dbReference type="AlphaFoldDB" id="A0AAN9WZ39"/>
<dbReference type="EC" id="3.1.1.11" evidence="4"/>
<evidence type="ECO:0000256" key="4">
    <source>
        <dbReference type="ARBA" id="ARBA00013229"/>
    </source>
</evidence>
<evidence type="ECO:0000313" key="10">
    <source>
        <dbReference type="Proteomes" id="UP001386955"/>
    </source>
</evidence>
<dbReference type="EMBL" id="JAYMYS010000008">
    <property type="protein sequence ID" value="KAK7383069.1"/>
    <property type="molecule type" value="Genomic_DNA"/>
</dbReference>
<dbReference type="Gene3D" id="2.160.20.10">
    <property type="entry name" value="Single-stranded right-handed beta-helix, Pectin lyase-like"/>
    <property type="match status" value="2"/>
</dbReference>
<keyword evidence="5" id="KW-0134">Cell wall</keyword>
<organism evidence="9 10">
    <name type="scientific">Psophocarpus tetragonolobus</name>
    <name type="common">Winged bean</name>
    <name type="synonym">Dolichos tetragonolobus</name>
    <dbReference type="NCBI Taxonomy" id="3891"/>
    <lineage>
        <taxon>Eukaryota</taxon>
        <taxon>Viridiplantae</taxon>
        <taxon>Streptophyta</taxon>
        <taxon>Embryophyta</taxon>
        <taxon>Tracheophyta</taxon>
        <taxon>Spermatophyta</taxon>
        <taxon>Magnoliopsida</taxon>
        <taxon>eudicotyledons</taxon>
        <taxon>Gunneridae</taxon>
        <taxon>Pentapetalae</taxon>
        <taxon>rosids</taxon>
        <taxon>fabids</taxon>
        <taxon>Fabales</taxon>
        <taxon>Fabaceae</taxon>
        <taxon>Papilionoideae</taxon>
        <taxon>50 kb inversion clade</taxon>
        <taxon>NPAAA clade</taxon>
        <taxon>indigoferoid/millettioid clade</taxon>
        <taxon>Phaseoleae</taxon>
        <taxon>Psophocarpus</taxon>
    </lineage>
</organism>
<comment type="similarity">
    <text evidence="3">Belongs to the pectinesterase family.</text>
</comment>
<comment type="caution">
    <text evidence="9">The sequence shown here is derived from an EMBL/GenBank/DDBJ whole genome shotgun (WGS) entry which is preliminary data.</text>
</comment>
<evidence type="ECO:0000259" key="8">
    <source>
        <dbReference type="Pfam" id="PF01095"/>
    </source>
</evidence>
<evidence type="ECO:0000256" key="6">
    <source>
        <dbReference type="ARBA" id="ARBA00022801"/>
    </source>
</evidence>
<keyword evidence="5" id="KW-0964">Secreted</keyword>
<dbReference type="InterPro" id="IPR000070">
    <property type="entry name" value="Pectinesterase_cat"/>
</dbReference>
<protein>
    <recommendedName>
        <fullName evidence="4">pectinesterase</fullName>
        <ecNumber evidence="4">3.1.1.11</ecNumber>
    </recommendedName>
</protein>
<sequence>MAHVQLSPTELPCIASMCQVWKEKFESSGLWWQASFRILIVHQSGKSSFNTIQAAIDSINTNNSRWVKIHIKAGTYKTDISAIFSSFPNNVVASDITFKNSFDIATMLNLPLIRGESNRQQVPALAARLYRDKIFIGFPDTLWDVEGRHYFKKCLIEGAVVFIFGYGQSYLEDCVLNATSSGAITAHGRSSNRDPSGFVFKRGFVVGKGANTSKRVPWMKKLSDFDVRRQFSKPVFIDHDGWISHLPL</sequence>
<accession>A0AAN9WZ39</accession>
<dbReference type="GO" id="GO:0045490">
    <property type="term" value="P:pectin catabolic process"/>
    <property type="evidence" value="ECO:0007669"/>
    <property type="project" value="TreeGrafter"/>
</dbReference>
<dbReference type="Proteomes" id="UP001386955">
    <property type="component" value="Unassembled WGS sequence"/>
</dbReference>
<proteinExistence type="inferred from homology"/>
<reference evidence="9 10" key="1">
    <citation type="submission" date="2024-01" db="EMBL/GenBank/DDBJ databases">
        <title>The genomes of 5 underutilized Papilionoideae crops provide insights into root nodulation and disease resistanc.</title>
        <authorList>
            <person name="Jiang F."/>
        </authorList>
    </citation>
    <scope>NUCLEOTIDE SEQUENCE [LARGE SCALE GENOMIC DNA]</scope>
    <source>
        <strain evidence="9">DUOXIRENSHENG_FW03</strain>
        <tissue evidence="9">Leaves</tissue>
    </source>
</reference>
<gene>
    <name evidence="9" type="ORF">VNO78_28735</name>
</gene>
<evidence type="ECO:0000256" key="3">
    <source>
        <dbReference type="ARBA" id="ARBA00008891"/>
    </source>
</evidence>
<feature type="domain" description="Pectinesterase catalytic" evidence="8">
    <location>
        <begin position="81"/>
        <end position="213"/>
    </location>
</feature>
<evidence type="ECO:0000256" key="1">
    <source>
        <dbReference type="ARBA" id="ARBA00004191"/>
    </source>
</evidence>
<keyword evidence="10" id="KW-1185">Reference proteome</keyword>
<dbReference type="PANTHER" id="PTHR31321:SF120">
    <property type="entry name" value="PECTINESTERASE 52-RELATED"/>
    <property type="match status" value="1"/>
</dbReference>
<dbReference type="PANTHER" id="PTHR31321">
    <property type="entry name" value="ACYL-COA THIOESTER HYDROLASE YBHC-RELATED"/>
    <property type="match status" value="1"/>
</dbReference>
<evidence type="ECO:0000313" key="9">
    <source>
        <dbReference type="EMBL" id="KAK7383069.1"/>
    </source>
</evidence>
<keyword evidence="6" id="KW-0378">Hydrolase</keyword>
<dbReference type="GO" id="GO:0030599">
    <property type="term" value="F:pectinesterase activity"/>
    <property type="evidence" value="ECO:0007669"/>
    <property type="project" value="UniProtKB-EC"/>
</dbReference>